<reference evidence="1 2" key="1">
    <citation type="submission" date="2018-09" db="EMBL/GenBank/DDBJ databases">
        <title>Genomic investigation of the strawberry pathogen Phytophthora fragariae indicates pathogenicity is determined by transcriptional variation in three key races.</title>
        <authorList>
            <person name="Adams T.M."/>
            <person name="Armitage A.D."/>
            <person name="Sobczyk M.K."/>
            <person name="Bates H.J."/>
            <person name="Dunwell J.M."/>
            <person name="Nellist C.F."/>
            <person name="Harrison R.J."/>
        </authorList>
    </citation>
    <scope>NUCLEOTIDE SEQUENCE [LARGE SCALE GENOMIC DNA]</scope>
    <source>
        <strain evidence="1 2">SCRP324</strain>
    </source>
</reference>
<dbReference type="EMBL" id="QXFU01001013">
    <property type="protein sequence ID" value="KAE9013355.1"/>
    <property type="molecule type" value="Genomic_DNA"/>
</dbReference>
<dbReference type="AlphaFoldDB" id="A0A6A3L5R7"/>
<evidence type="ECO:0000313" key="1">
    <source>
        <dbReference type="EMBL" id="KAE9013355.1"/>
    </source>
</evidence>
<organism evidence="1 2">
    <name type="scientific">Phytophthora rubi</name>
    <dbReference type="NCBI Taxonomy" id="129364"/>
    <lineage>
        <taxon>Eukaryota</taxon>
        <taxon>Sar</taxon>
        <taxon>Stramenopiles</taxon>
        <taxon>Oomycota</taxon>
        <taxon>Peronosporomycetes</taxon>
        <taxon>Peronosporales</taxon>
        <taxon>Peronosporaceae</taxon>
        <taxon>Phytophthora</taxon>
    </lineage>
</organism>
<gene>
    <name evidence="1" type="ORF">PR002_g14537</name>
</gene>
<protein>
    <submittedName>
        <fullName evidence="1">Uncharacterized protein</fullName>
    </submittedName>
</protein>
<proteinExistence type="predicted"/>
<dbReference type="Proteomes" id="UP000435112">
    <property type="component" value="Unassembled WGS sequence"/>
</dbReference>
<dbReference type="OrthoDB" id="120719at2759"/>
<evidence type="ECO:0000313" key="2">
    <source>
        <dbReference type="Proteomes" id="UP000435112"/>
    </source>
</evidence>
<accession>A0A6A3L5R7</accession>
<name>A0A6A3L5R7_9STRA</name>
<sequence>MEAVVNQLVNGGGDQQRVARMTLLTPPANEEKTHGFALTIEPLREDGAHQLRFIAGQAEYASREIDGVDGILFGFTETGNPIDLRQNFQREANARLQEATAPDIVFRCCRSKWVENDIFSLEEVTAILTELLVETNKTLRLAGMCNEFQAEMKSFIRRQRYILRP</sequence>
<comment type="caution">
    <text evidence="1">The sequence shown here is derived from an EMBL/GenBank/DDBJ whole genome shotgun (WGS) entry which is preliminary data.</text>
</comment>